<gene>
    <name evidence="1" type="ORF">A2U01_0010609</name>
</gene>
<protein>
    <submittedName>
        <fullName evidence="1">Uncharacterized protein</fullName>
    </submittedName>
</protein>
<dbReference type="EMBL" id="LXQA010016713">
    <property type="protein sequence ID" value="MCH89708.1"/>
    <property type="molecule type" value="Genomic_DNA"/>
</dbReference>
<keyword evidence="2" id="KW-1185">Reference proteome</keyword>
<evidence type="ECO:0000313" key="2">
    <source>
        <dbReference type="Proteomes" id="UP000265520"/>
    </source>
</evidence>
<name>A0A392MSS9_9FABA</name>
<reference evidence="1 2" key="1">
    <citation type="journal article" date="2018" name="Front. Plant Sci.">
        <title>Red Clover (Trifolium pratense) and Zigzag Clover (T. medium) - A Picture of Genomic Similarities and Differences.</title>
        <authorList>
            <person name="Dluhosova J."/>
            <person name="Istvanek J."/>
            <person name="Nedelnik J."/>
            <person name="Repkova J."/>
        </authorList>
    </citation>
    <scope>NUCLEOTIDE SEQUENCE [LARGE SCALE GENOMIC DNA]</scope>
    <source>
        <strain evidence="2">cv. 10/8</strain>
        <tissue evidence="1">Leaf</tissue>
    </source>
</reference>
<accession>A0A392MSS9</accession>
<comment type="caution">
    <text evidence="1">The sequence shown here is derived from an EMBL/GenBank/DDBJ whole genome shotgun (WGS) entry which is preliminary data.</text>
</comment>
<dbReference type="Proteomes" id="UP000265520">
    <property type="component" value="Unassembled WGS sequence"/>
</dbReference>
<dbReference type="AlphaFoldDB" id="A0A392MSS9"/>
<sequence length="32" mass="3266">SILHDLVAISATVHATGKHSTEFAIAGSSQDT</sequence>
<evidence type="ECO:0000313" key="1">
    <source>
        <dbReference type="EMBL" id="MCH89708.1"/>
    </source>
</evidence>
<proteinExistence type="predicted"/>
<organism evidence="1 2">
    <name type="scientific">Trifolium medium</name>
    <dbReference type="NCBI Taxonomy" id="97028"/>
    <lineage>
        <taxon>Eukaryota</taxon>
        <taxon>Viridiplantae</taxon>
        <taxon>Streptophyta</taxon>
        <taxon>Embryophyta</taxon>
        <taxon>Tracheophyta</taxon>
        <taxon>Spermatophyta</taxon>
        <taxon>Magnoliopsida</taxon>
        <taxon>eudicotyledons</taxon>
        <taxon>Gunneridae</taxon>
        <taxon>Pentapetalae</taxon>
        <taxon>rosids</taxon>
        <taxon>fabids</taxon>
        <taxon>Fabales</taxon>
        <taxon>Fabaceae</taxon>
        <taxon>Papilionoideae</taxon>
        <taxon>50 kb inversion clade</taxon>
        <taxon>NPAAA clade</taxon>
        <taxon>Hologalegina</taxon>
        <taxon>IRL clade</taxon>
        <taxon>Trifolieae</taxon>
        <taxon>Trifolium</taxon>
    </lineage>
</organism>
<feature type="non-terminal residue" evidence="1">
    <location>
        <position position="1"/>
    </location>
</feature>